<comment type="caution">
    <text evidence="14">The sequence shown here is derived from an EMBL/GenBank/DDBJ whole genome shotgun (WGS) entry which is preliminary data.</text>
</comment>
<dbReference type="PRINTS" id="PR00926">
    <property type="entry name" value="MITOCARRIER"/>
</dbReference>
<feature type="transmembrane region" description="Helical" evidence="13">
    <location>
        <begin position="215"/>
        <end position="235"/>
    </location>
</feature>
<dbReference type="InterPro" id="IPR002067">
    <property type="entry name" value="MCP"/>
</dbReference>
<evidence type="ECO:0000313" key="14">
    <source>
        <dbReference type="EMBL" id="KAJ2904230.1"/>
    </source>
</evidence>
<dbReference type="PANTHER" id="PTHR45624:SF57">
    <property type="entry name" value="MITOCHONDRIAL SUBSTRATE CARRIER FAMILY PROTEIN L"/>
    <property type="match status" value="1"/>
</dbReference>
<comment type="similarity">
    <text evidence="2 11">Belongs to the mitochondrial carrier (TC 2.A.29) family.</text>
</comment>
<evidence type="ECO:0000256" key="6">
    <source>
        <dbReference type="ARBA" id="ARBA00022792"/>
    </source>
</evidence>
<feature type="region of interest" description="Disordered" evidence="12">
    <location>
        <begin position="126"/>
        <end position="145"/>
    </location>
</feature>
<evidence type="ECO:0000256" key="5">
    <source>
        <dbReference type="ARBA" id="ARBA00022737"/>
    </source>
</evidence>
<dbReference type="GO" id="GO:0005743">
    <property type="term" value="C:mitochondrial inner membrane"/>
    <property type="evidence" value="ECO:0007669"/>
    <property type="project" value="UniProtKB-SubCell"/>
</dbReference>
<sequence>MAVLEAKPPPSASSETGTTGTKKNKKNYKGFVAGVFSGITKLSVGHPFDTIKVRLQTTTSDRFSGPLSCLLQTLRHEGFHGLYKGATPPLVGWVFMDSVMLGSLTVYRRLLSEHIFHPDHPYHVYTHTHHHPPSNPDDPSSSQPQAILIAPPSLPSYAHGIAGILAGSTVSLIAAPVEHVKARLQIQYSALKSERFYSGPVDCLKKVHKHRGIRGIYHGLSATLFFRSFFFFWWGSYDVFTRLLQNHTDFSAPAVNFWAGGLSAQVFWLTSYPSDVVKQRIMTDPLGGTLGDGTPKFRRWKDAARAVYREGGWKGYWRGFVPCFLRAFPANAMALVAFEGVMRALP</sequence>
<evidence type="ECO:0000256" key="8">
    <source>
        <dbReference type="ARBA" id="ARBA00023128"/>
    </source>
</evidence>
<keyword evidence="7 13" id="KW-1133">Transmembrane helix</keyword>
<evidence type="ECO:0000256" key="10">
    <source>
        <dbReference type="PROSITE-ProRule" id="PRU00282"/>
    </source>
</evidence>
<accession>A0AAD5S2C4</accession>
<proteinExistence type="inferred from homology"/>
<evidence type="ECO:0000256" key="11">
    <source>
        <dbReference type="RuleBase" id="RU000488"/>
    </source>
</evidence>
<dbReference type="GO" id="GO:1990575">
    <property type="term" value="P:mitochondrial L-ornithine transmembrane transport"/>
    <property type="evidence" value="ECO:0007669"/>
    <property type="project" value="TreeGrafter"/>
</dbReference>
<evidence type="ECO:0000313" key="15">
    <source>
        <dbReference type="Proteomes" id="UP001201980"/>
    </source>
</evidence>
<dbReference type="Proteomes" id="UP001201980">
    <property type="component" value="Unassembled WGS sequence"/>
</dbReference>
<dbReference type="InterPro" id="IPR018108">
    <property type="entry name" value="MCP_transmembrane"/>
</dbReference>
<evidence type="ECO:0000256" key="12">
    <source>
        <dbReference type="SAM" id="MobiDB-lite"/>
    </source>
</evidence>
<dbReference type="AlphaFoldDB" id="A0AAD5S2C4"/>
<keyword evidence="15" id="KW-1185">Reference proteome</keyword>
<keyword evidence="4 10" id="KW-0812">Transmembrane</keyword>
<keyword evidence="9 10" id="KW-0472">Membrane</keyword>
<evidence type="ECO:0000256" key="9">
    <source>
        <dbReference type="ARBA" id="ARBA00023136"/>
    </source>
</evidence>
<keyword evidence="6" id="KW-0999">Mitochondrion inner membrane</keyword>
<gene>
    <name evidence="14" type="ORF">MKZ38_008560</name>
</gene>
<organism evidence="14 15">
    <name type="scientific">Zalerion maritima</name>
    <dbReference type="NCBI Taxonomy" id="339359"/>
    <lineage>
        <taxon>Eukaryota</taxon>
        <taxon>Fungi</taxon>
        <taxon>Dikarya</taxon>
        <taxon>Ascomycota</taxon>
        <taxon>Pezizomycotina</taxon>
        <taxon>Sordariomycetes</taxon>
        <taxon>Lulworthiomycetidae</taxon>
        <taxon>Lulworthiales</taxon>
        <taxon>Lulworthiaceae</taxon>
        <taxon>Zalerion</taxon>
    </lineage>
</organism>
<dbReference type="PROSITE" id="PS50920">
    <property type="entry name" value="SOLCAR"/>
    <property type="match status" value="3"/>
</dbReference>
<feature type="repeat" description="Solcar" evidence="10">
    <location>
        <begin position="25"/>
        <end position="110"/>
    </location>
</feature>
<keyword evidence="5" id="KW-0677">Repeat</keyword>
<evidence type="ECO:0000256" key="1">
    <source>
        <dbReference type="ARBA" id="ARBA00004448"/>
    </source>
</evidence>
<feature type="region of interest" description="Disordered" evidence="12">
    <location>
        <begin position="1"/>
        <end position="23"/>
    </location>
</feature>
<dbReference type="EMBL" id="JAKWBI020000059">
    <property type="protein sequence ID" value="KAJ2904230.1"/>
    <property type="molecule type" value="Genomic_DNA"/>
</dbReference>
<reference evidence="14" key="1">
    <citation type="submission" date="2022-07" db="EMBL/GenBank/DDBJ databases">
        <title>Draft genome sequence of Zalerion maritima ATCC 34329, a (micro)plastics degrading marine fungus.</title>
        <authorList>
            <person name="Paco A."/>
            <person name="Goncalves M.F.M."/>
            <person name="Rocha-Santos T.A.P."/>
            <person name="Alves A."/>
        </authorList>
    </citation>
    <scope>NUCLEOTIDE SEQUENCE</scope>
    <source>
        <strain evidence="14">ATCC 34329</strain>
    </source>
</reference>
<dbReference type="InterPro" id="IPR050567">
    <property type="entry name" value="Mitochondrial_Carrier"/>
</dbReference>
<keyword evidence="8" id="KW-0496">Mitochondrion</keyword>
<evidence type="ECO:0000256" key="2">
    <source>
        <dbReference type="ARBA" id="ARBA00006375"/>
    </source>
</evidence>
<dbReference type="InterPro" id="IPR023395">
    <property type="entry name" value="MCP_dom_sf"/>
</dbReference>
<evidence type="ECO:0000256" key="4">
    <source>
        <dbReference type="ARBA" id="ARBA00022692"/>
    </source>
</evidence>
<name>A0AAD5S2C4_9PEZI</name>
<dbReference type="Gene3D" id="1.50.40.10">
    <property type="entry name" value="Mitochondrial carrier domain"/>
    <property type="match status" value="2"/>
</dbReference>
<keyword evidence="3 11" id="KW-0813">Transport</keyword>
<dbReference type="GO" id="GO:0000064">
    <property type="term" value="F:L-ornithine transmembrane transporter activity"/>
    <property type="evidence" value="ECO:0007669"/>
    <property type="project" value="TreeGrafter"/>
</dbReference>
<dbReference type="SUPFAM" id="SSF103506">
    <property type="entry name" value="Mitochondrial carrier"/>
    <property type="match status" value="1"/>
</dbReference>
<feature type="repeat" description="Solcar" evidence="10">
    <location>
        <begin position="251"/>
        <end position="344"/>
    </location>
</feature>
<comment type="subcellular location">
    <subcellularLocation>
        <location evidence="1">Mitochondrion inner membrane</location>
        <topology evidence="1">Multi-pass membrane protein</topology>
    </subcellularLocation>
</comment>
<dbReference type="PANTHER" id="PTHR45624">
    <property type="entry name" value="MITOCHONDRIAL BASIC AMINO ACIDS TRANSPORTER-RELATED"/>
    <property type="match status" value="1"/>
</dbReference>
<feature type="repeat" description="Solcar" evidence="10">
    <location>
        <begin position="154"/>
        <end position="243"/>
    </location>
</feature>
<dbReference type="Pfam" id="PF00153">
    <property type="entry name" value="Mito_carr"/>
    <property type="match status" value="3"/>
</dbReference>
<protein>
    <submittedName>
        <fullName evidence="14">Carrier YMC1 mitochondrial</fullName>
    </submittedName>
</protein>
<evidence type="ECO:0000256" key="7">
    <source>
        <dbReference type="ARBA" id="ARBA00022989"/>
    </source>
</evidence>
<evidence type="ECO:0000256" key="3">
    <source>
        <dbReference type="ARBA" id="ARBA00022448"/>
    </source>
</evidence>
<evidence type="ECO:0000256" key="13">
    <source>
        <dbReference type="SAM" id="Phobius"/>
    </source>
</evidence>
<feature type="transmembrane region" description="Helical" evidence="13">
    <location>
        <begin position="255"/>
        <end position="272"/>
    </location>
</feature>